<accession>A0A6A6ZFG6</accession>
<proteinExistence type="predicted"/>
<evidence type="ECO:0000313" key="3">
    <source>
        <dbReference type="Proteomes" id="UP000799424"/>
    </source>
</evidence>
<name>A0A6A6ZFG6_9PLEO</name>
<feature type="region of interest" description="Disordered" evidence="1">
    <location>
        <begin position="31"/>
        <end position="74"/>
    </location>
</feature>
<feature type="compositionally biased region" description="Polar residues" evidence="1">
    <location>
        <begin position="40"/>
        <end position="53"/>
    </location>
</feature>
<dbReference type="Proteomes" id="UP000799424">
    <property type="component" value="Unassembled WGS sequence"/>
</dbReference>
<gene>
    <name evidence="2" type="ORF">CC86DRAFT_127873</name>
</gene>
<keyword evidence="3" id="KW-1185">Reference proteome</keyword>
<sequence>MNDYIALNTSKSHTYRMQARGYSSHTLLYAHSQPPHFPSHLQQTMHTPHNTQNSAKSLLPTPPPKPALKNYTQE</sequence>
<organism evidence="2 3">
    <name type="scientific">Ophiobolus disseminans</name>
    <dbReference type="NCBI Taxonomy" id="1469910"/>
    <lineage>
        <taxon>Eukaryota</taxon>
        <taxon>Fungi</taxon>
        <taxon>Dikarya</taxon>
        <taxon>Ascomycota</taxon>
        <taxon>Pezizomycotina</taxon>
        <taxon>Dothideomycetes</taxon>
        <taxon>Pleosporomycetidae</taxon>
        <taxon>Pleosporales</taxon>
        <taxon>Pleosporineae</taxon>
        <taxon>Phaeosphaeriaceae</taxon>
        <taxon>Ophiobolus</taxon>
    </lineage>
</organism>
<dbReference type="AlphaFoldDB" id="A0A6A6ZFG6"/>
<evidence type="ECO:0000256" key="1">
    <source>
        <dbReference type="SAM" id="MobiDB-lite"/>
    </source>
</evidence>
<dbReference type="EMBL" id="MU006243">
    <property type="protein sequence ID" value="KAF2819760.1"/>
    <property type="molecule type" value="Genomic_DNA"/>
</dbReference>
<protein>
    <submittedName>
        <fullName evidence="2">Uncharacterized protein</fullName>
    </submittedName>
</protein>
<evidence type="ECO:0000313" key="2">
    <source>
        <dbReference type="EMBL" id="KAF2819760.1"/>
    </source>
</evidence>
<reference evidence="2" key="1">
    <citation type="journal article" date="2020" name="Stud. Mycol.">
        <title>101 Dothideomycetes genomes: a test case for predicting lifestyles and emergence of pathogens.</title>
        <authorList>
            <person name="Haridas S."/>
            <person name="Albert R."/>
            <person name="Binder M."/>
            <person name="Bloem J."/>
            <person name="Labutti K."/>
            <person name="Salamov A."/>
            <person name="Andreopoulos B."/>
            <person name="Baker S."/>
            <person name="Barry K."/>
            <person name="Bills G."/>
            <person name="Bluhm B."/>
            <person name="Cannon C."/>
            <person name="Castanera R."/>
            <person name="Culley D."/>
            <person name="Daum C."/>
            <person name="Ezra D."/>
            <person name="Gonzalez J."/>
            <person name="Henrissat B."/>
            <person name="Kuo A."/>
            <person name="Liang C."/>
            <person name="Lipzen A."/>
            <person name="Lutzoni F."/>
            <person name="Magnuson J."/>
            <person name="Mondo S."/>
            <person name="Nolan M."/>
            <person name="Ohm R."/>
            <person name="Pangilinan J."/>
            <person name="Park H.-J."/>
            <person name="Ramirez L."/>
            <person name="Alfaro M."/>
            <person name="Sun H."/>
            <person name="Tritt A."/>
            <person name="Yoshinaga Y."/>
            <person name="Zwiers L.-H."/>
            <person name="Turgeon B."/>
            <person name="Goodwin S."/>
            <person name="Spatafora J."/>
            <person name="Crous P."/>
            <person name="Grigoriev I."/>
        </authorList>
    </citation>
    <scope>NUCLEOTIDE SEQUENCE</scope>
    <source>
        <strain evidence="2">CBS 113818</strain>
    </source>
</reference>